<comment type="caution">
    <text evidence="2">The sequence shown here is derived from an EMBL/GenBank/DDBJ whole genome shotgun (WGS) entry which is preliminary data.</text>
</comment>
<evidence type="ECO:0000313" key="2">
    <source>
        <dbReference type="EMBL" id="RZT66131.1"/>
    </source>
</evidence>
<keyword evidence="1" id="KW-0472">Membrane</keyword>
<sequence>MTRENETKGARRARVARLVQVALASGAVLGVGASVTVAAYLDQAAISYSALGGTYDIAYADPDGNTQQGDVTPYELDVSQIPYIDEIGSAPSHRLDLVLRNAGTSDSGTVTLSLQSMLPAQPADGDGVVRDPFDVLVVSAWDADGNLLVDQADAATFGLALDSWAAGEDTVVSLELAYRTNLGTPYYFGKDVRVGFTAIGAA</sequence>
<organism evidence="2 3">
    <name type="scientific">Leucobacter luti</name>
    <dbReference type="NCBI Taxonomy" id="340320"/>
    <lineage>
        <taxon>Bacteria</taxon>
        <taxon>Bacillati</taxon>
        <taxon>Actinomycetota</taxon>
        <taxon>Actinomycetes</taxon>
        <taxon>Micrococcales</taxon>
        <taxon>Microbacteriaceae</taxon>
        <taxon>Leucobacter</taxon>
    </lineage>
</organism>
<feature type="transmembrane region" description="Helical" evidence="1">
    <location>
        <begin position="21"/>
        <end position="41"/>
    </location>
</feature>
<proteinExistence type="predicted"/>
<dbReference type="Proteomes" id="UP000291832">
    <property type="component" value="Unassembled WGS sequence"/>
</dbReference>
<dbReference type="EMBL" id="SHKI01000004">
    <property type="protein sequence ID" value="RZT66131.1"/>
    <property type="molecule type" value="Genomic_DNA"/>
</dbReference>
<accession>A0A4Q7TY44</accession>
<gene>
    <name evidence="2" type="ORF">EV139_1557</name>
</gene>
<protein>
    <submittedName>
        <fullName evidence="2">Uncharacterized protein</fullName>
    </submittedName>
</protein>
<evidence type="ECO:0000313" key="3">
    <source>
        <dbReference type="Proteomes" id="UP000291832"/>
    </source>
</evidence>
<keyword evidence="3" id="KW-1185">Reference proteome</keyword>
<keyword evidence="1" id="KW-0812">Transmembrane</keyword>
<keyword evidence="1" id="KW-1133">Transmembrane helix</keyword>
<reference evidence="2 3" key="1">
    <citation type="journal article" date="2015" name="Stand. Genomic Sci.">
        <title>Genomic Encyclopedia of Bacterial and Archaeal Type Strains, Phase III: the genomes of soil and plant-associated and newly described type strains.</title>
        <authorList>
            <person name="Whitman W.B."/>
            <person name="Woyke T."/>
            <person name="Klenk H.P."/>
            <person name="Zhou Y."/>
            <person name="Lilburn T.G."/>
            <person name="Beck B.J."/>
            <person name="De Vos P."/>
            <person name="Vandamme P."/>
            <person name="Eisen J.A."/>
            <person name="Garrity G."/>
            <person name="Hugenholtz P."/>
            <person name="Kyrpides N.C."/>
        </authorList>
    </citation>
    <scope>NUCLEOTIDE SEQUENCE [LARGE SCALE GENOMIC DNA]</scope>
    <source>
        <strain evidence="2 3">RF6</strain>
    </source>
</reference>
<evidence type="ECO:0000256" key="1">
    <source>
        <dbReference type="SAM" id="Phobius"/>
    </source>
</evidence>
<dbReference type="RefSeq" id="WP_130453745.1">
    <property type="nucleotide sequence ID" value="NZ_QYAG01000001.1"/>
</dbReference>
<name>A0A4Q7TY44_9MICO</name>
<dbReference type="OrthoDB" id="4991518at2"/>
<dbReference type="AlphaFoldDB" id="A0A4Q7TY44"/>